<keyword evidence="4" id="KW-0472">Membrane</keyword>
<comment type="caution">
    <text evidence="5">The sequence shown here is derived from an EMBL/GenBank/DDBJ whole genome shotgun (WGS) entry which is preliminary data.</text>
</comment>
<feature type="compositionally biased region" description="Basic and acidic residues" evidence="3">
    <location>
        <begin position="43"/>
        <end position="58"/>
    </location>
</feature>
<dbReference type="SUPFAM" id="SSF51695">
    <property type="entry name" value="PLC-like phosphodiesterases"/>
    <property type="match status" value="1"/>
</dbReference>
<protein>
    <recommendedName>
        <fullName evidence="2">Altered inheritance of mitochondria protein 6</fullName>
    </recommendedName>
</protein>
<keyword evidence="6" id="KW-1185">Reference proteome</keyword>
<dbReference type="PANTHER" id="PTHR31571">
    <property type="entry name" value="ALTERED INHERITANCE OF MITOCHONDRIA PROTEIN 6"/>
    <property type="match status" value="1"/>
</dbReference>
<dbReference type="CDD" id="cd08577">
    <property type="entry name" value="PI-PLCc_GDPD_SF_unchar3"/>
    <property type="match status" value="1"/>
</dbReference>
<accession>A0ABR4GF61</accession>
<organism evidence="5 6">
    <name type="scientific">Aspergillus keveii</name>
    <dbReference type="NCBI Taxonomy" id="714993"/>
    <lineage>
        <taxon>Eukaryota</taxon>
        <taxon>Fungi</taxon>
        <taxon>Dikarya</taxon>
        <taxon>Ascomycota</taxon>
        <taxon>Pezizomycotina</taxon>
        <taxon>Eurotiomycetes</taxon>
        <taxon>Eurotiomycetidae</taxon>
        <taxon>Eurotiales</taxon>
        <taxon>Aspergillaceae</taxon>
        <taxon>Aspergillus</taxon>
        <taxon>Aspergillus subgen. Nidulantes</taxon>
    </lineage>
</organism>
<dbReference type="InterPro" id="IPR017946">
    <property type="entry name" value="PLC-like_Pdiesterase_TIM-brl"/>
</dbReference>
<evidence type="ECO:0000313" key="5">
    <source>
        <dbReference type="EMBL" id="KAL2797658.1"/>
    </source>
</evidence>
<sequence>MSSSSASPPPPQLSQSSPFPAAAAGPEMSGSTYQDGGGNHAQRHADKSGARSEIREEPPYDSDTEEARPISGQGQRRVSIWSRGLAAVSPLFASSDKNHKKLDASTFPLLPFHNNHARLHRRWLRKTTRSCCVFYFVLGSLAMLGLIQFFTLACGFIVSFFPDEIDRATAHWRQSQDLSPPDITHWPTDISRDIVPVQCHSHNDYWRRVPLYSALEAGCVGVEADVWLFDEELYVGHTKASLTPSRTLRSMYIEPLMRILRRQNPITHFNPYHDEPLNGVFDTNPLQPLILLIDFKTDGVETWDYVVEQLGPLRESGYLTYYNGTDIINGPITVVGTGNTPFNRVAKNTTYRDIFFDAPLDRLVDKVDRIDTPARVQARSDNSGQGLSGISNGDIEPDTFDITNSYYASVSFKKAVGIPWMLHLTDRQVQTIRSQIRAAHRQGLKVRYWGTPDWPRSLRNHVWRVLAQEGVDMLNVDDLESATRKDWAPRLSDWWWH</sequence>
<feature type="compositionally biased region" description="Low complexity" evidence="3">
    <location>
        <begin position="13"/>
        <end position="26"/>
    </location>
</feature>
<dbReference type="Proteomes" id="UP001610563">
    <property type="component" value="Unassembled WGS sequence"/>
</dbReference>
<evidence type="ECO:0000256" key="3">
    <source>
        <dbReference type="SAM" id="MobiDB-lite"/>
    </source>
</evidence>
<dbReference type="InterPro" id="IPR051236">
    <property type="entry name" value="HAT_RTT109-like"/>
</dbReference>
<proteinExistence type="inferred from homology"/>
<keyword evidence="4" id="KW-1133">Transmembrane helix</keyword>
<evidence type="ECO:0000313" key="6">
    <source>
        <dbReference type="Proteomes" id="UP001610563"/>
    </source>
</evidence>
<feature type="transmembrane region" description="Helical" evidence="4">
    <location>
        <begin position="132"/>
        <end position="161"/>
    </location>
</feature>
<name>A0ABR4GF61_9EURO</name>
<comment type="similarity">
    <text evidence="1">Belongs to the AIM6 family.</text>
</comment>
<dbReference type="PANTHER" id="PTHR31571:SF1">
    <property type="entry name" value="ALTERED INHERITANCE OF MITOCHONDRIA PROTEIN 6"/>
    <property type="match status" value="1"/>
</dbReference>
<feature type="region of interest" description="Disordered" evidence="3">
    <location>
        <begin position="1"/>
        <end position="75"/>
    </location>
</feature>
<evidence type="ECO:0000256" key="2">
    <source>
        <dbReference type="ARBA" id="ARBA00014286"/>
    </source>
</evidence>
<reference evidence="5 6" key="1">
    <citation type="submission" date="2024-07" db="EMBL/GenBank/DDBJ databases">
        <title>Section-level genome sequencing and comparative genomics of Aspergillus sections Usti and Cavernicolus.</title>
        <authorList>
            <consortium name="Lawrence Berkeley National Laboratory"/>
            <person name="Nybo J.L."/>
            <person name="Vesth T.C."/>
            <person name="Theobald S."/>
            <person name="Frisvad J.C."/>
            <person name="Larsen T.O."/>
            <person name="Kjaerboelling I."/>
            <person name="Rothschild-Mancinelli K."/>
            <person name="Lyhne E.K."/>
            <person name="Kogle M.E."/>
            <person name="Barry K."/>
            <person name="Clum A."/>
            <person name="Na H."/>
            <person name="Ledsgaard L."/>
            <person name="Lin J."/>
            <person name="Lipzen A."/>
            <person name="Kuo A."/>
            <person name="Riley R."/>
            <person name="Mondo S."/>
            <person name="Labutti K."/>
            <person name="Haridas S."/>
            <person name="Pangalinan J."/>
            <person name="Salamov A.A."/>
            <person name="Simmons B.A."/>
            <person name="Magnuson J.K."/>
            <person name="Chen J."/>
            <person name="Drula E."/>
            <person name="Henrissat B."/>
            <person name="Wiebenga A."/>
            <person name="Lubbers R.J."/>
            <person name="Gomes A.C."/>
            <person name="Makela M.R."/>
            <person name="Stajich J."/>
            <person name="Grigoriev I.V."/>
            <person name="Mortensen U.H."/>
            <person name="De Vries R.P."/>
            <person name="Baker S.E."/>
            <person name="Andersen M.R."/>
        </authorList>
    </citation>
    <scope>NUCLEOTIDE SEQUENCE [LARGE SCALE GENOMIC DNA]</scope>
    <source>
        <strain evidence="5 6">CBS 209.92</strain>
    </source>
</reference>
<evidence type="ECO:0000256" key="4">
    <source>
        <dbReference type="SAM" id="Phobius"/>
    </source>
</evidence>
<keyword evidence="4" id="KW-0812">Transmembrane</keyword>
<dbReference type="EMBL" id="JBFTWV010000018">
    <property type="protein sequence ID" value="KAL2797658.1"/>
    <property type="molecule type" value="Genomic_DNA"/>
</dbReference>
<evidence type="ECO:0000256" key="1">
    <source>
        <dbReference type="ARBA" id="ARBA00008858"/>
    </source>
</evidence>
<dbReference type="InterPro" id="IPR039559">
    <property type="entry name" value="AIM6_PI-PLC-like_dom"/>
</dbReference>
<gene>
    <name evidence="5" type="ORF">BJX66DRAFT_297658</name>
</gene>